<keyword evidence="1" id="KW-1133">Transmembrane helix</keyword>
<evidence type="ECO:0000313" key="3">
    <source>
        <dbReference type="Proteomes" id="UP000004750"/>
    </source>
</evidence>
<sequence>MMMPVINIAIGRHYSGGTSVARCFIGVFFRFFLWFFYRDRKGQVSVSLTSVNDFLRHL</sequence>
<comment type="caution">
    <text evidence="2">The sequence shown here is derived from an EMBL/GenBank/DDBJ whole genome shotgun (WGS) entry which is preliminary data.</text>
</comment>
<evidence type="ECO:0000256" key="1">
    <source>
        <dbReference type="SAM" id="Phobius"/>
    </source>
</evidence>
<dbReference type="HOGENOM" id="CLU_2970971_0_0_6"/>
<name>G9ZH77_9GAMM</name>
<proteinExistence type="predicted"/>
<dbReference type="STRING" id="797473.HMPREF9080_02135"/>
<feature type="transmembrane region" description="Helical" evidence="1">
    <location>
        <begin position="20"/>
        <end position="37"/>
    </location>
</feature>
<keyword evidence="1" id="KW-0812">Transmembrane</keyword>
<protein>
    <submittedName>
        <fullName evidence="2">Uncharacterized protein</fullName>
    </submittedName>
</protein>
<evidence type="ECO:0000313" key="2">
    <source>
        <dbReference type="EMBL" id="EHM52830.1"/>
    </source>
</evidence>
<organism evidence="2 3">
    <name type="scientific">Cardiobacterium valvarum F0432</name>
    <dbReference type="NCBI Taxonomy" id="797473"/>
    <lineage>
        <taxon>Bacteria</taxon>
        <taxon>Pseudomonadati</taxon>
        <taxon>Pseudomonadota</taxon>
        <taxon>Gammaproteobacteria</taxon>
        <taxon>Cardiobacteriales</taxon>
        <taxon>Cardiobacteriaceae</taxon>
        <taxon>Cardiobacterium</taxon>
    </lineage>
</organism>
<reference evidence="2 3" key="1">
    <citation type="submission" date="2011-08" db="EMBL/GenBank/DDBJ databases">
        <authorList>
            <person name="Weinstock G."/>
            <person name="Sodergren E."/>
            <person name="Clifton S."/>
            <person name="Fulton L."/>
            <person name="Fulton B."/>
            <person name="Courtney L."/>
            <person name="Fronick C."/>
            <person name="Harrison M."/>
            <person name="Strong C."/>
            <person name="Farmer C."/>
            <person name="Delahaunty K."/>
            <person name="Markovic C."/>
            <person name="Hall O."/>
            <person name="Minx P."/>
            <person name="Tomlinson C."/>
            <person name="Mitreva M."/>
            <person name="Hou S."/>
            <person name="Chen J."/>
            <person name="Wollam A."/>
            <person name="Pepin K.H."/>
            <person name="Johnson M."/>
            <person name="Bhonagiri V."/>
            <person name="Zhang X."/>
            <person name="Suruliraj S."/>
            <person name="Warren W."/>
            <person name="Chinwalla A."/>
            <person name="Mardis E.R."/>
            <person name="Wilson R.K."/>
        </authorList>
    </citation>
    <scope>NUCLEOTIDE SEQUENCE [LARGE SCALE GENOMIC DNA]</scope>
    <source>
        <strain evidence="2 3">F0432</strain>
    </source>
</reference>
<gene>
    <name evidence="2" type="ORF">HMPREF9080_02135</name>
</gene>
<dbReference type="AlphaFoldDB" id="G9ZH77"/>
<keyword evidence="1" id="KW-0472">Membrane</keyword>
<accession>G9ZH77</accession>
<dbReference type="EMBL" id="AGCM01000121">
    <property type="protein sequence ID" value="EHM52830.1"/>
    <property type="molecule type" value="Genomic_DNA"/>
</dbReference>
<dbReference type="Proteomes" id="UP000004750">
    <property type="component" value="Unassembled WGS sequence"/>
</dbReference>